<keyword evidence="3" id="KW-0456">Lyase</keyword>
<evidence type="ECO:0000313" key="3">
    <source>
        <dbReference type="EMBL" id="MDT0631205.1"/>
    </source>
</evidence>
<dbReference type="SUPFAM" id="SSF51735">
    <property type="entry name" value="NAD(P)-binding Rossmann-fold domains"/>
    <property type="match status" value="1"/>
</dbReference>
<comment type="caution">
    <text evidence="3">The sequence shown here is derived from an EMBL/GenBank/DDBJ whole genome shotgun (WGS) entry which is preliminary data.</text>
</comment>
<proteinExistence type="predicted"/>
<keyword evidence="1" id="KW-0520">NAD</keyword>
<dbReference type="Proteomes" id="UP001267426">
    <property type="component" value="Unassembled WGS sequence"/>
</dbReference>
<dbReference type="InterPro" id="IPR001509">
    <property type="entry name" value="Epimerase_deHydtase"/>
</dbReference>
<dbReference type="InterPro" id="IPR036291">
    <property type="entry name" value="NAD(P)-bd_dom_sf"/>
</dbReference>
<dbReference type="Gene3D" id="3.40.50.720">
    <property type="entry name" value="NAD(P)-binding Rossmann-like Domain"/>
    <property type="match status" value="1"/>
</dbReference>
<feature type="domain" description="NAD-dependent epimerase/dehydratase" evidence="2">
    <location>
        <begin position="9"/>
        <end position="251"/>
    </location>
</feature>
<evidence type="ECO:0000256" key="1">
    <source>
        <dbReference type="ARBA" id="ARBA00023027"/>
    </source>
</evidence>
<evidence type="ECO:0000259" key="2">
    <source>
        <dbReference type="Pfam" id="PF01370"/>
    </source>
</evidence>
<dbReference type="GO" id="GO:0008446">
    <property type="term" value="F:GDP-mannose 4,6-dehydratase activity"/>
    <property type="evidence" value="ECO:0007669"/>
    <property type="project" value="UniProtKB-EC"/>
</dbReference>
<reference evidence="3 4" key="1">
    <citation type="submission" date="2023-09" db="EMBL/GenBank/DDBJ databases">
        <authorList>
            <person name="Rey-Velasco X."/>
        </authorList>
    </citation>
    <scope>NUCLEOTIDE SEQUENCE [LARGE SCALE GENOMIC DNA]</scope>
    <source>
        <strain evidence="3 4">F394</strain>
    </source>
</reference>
<protein>
    <submittedName>
        <fullName evidence="3">GDP-mannose 4,6-dehydratase</fullName>
        <ecNumber evidence="3">4.2.1.47</ecNumber>
    </submittedName>
</protein>
<dbReference type="EMBL" id="JAVRHT010000009">
    <property type="protein sequence ID" value="MDT0631205.1"/>
    <property type="molecule type" value="Genomic_DNA"/>
</dbReference>
<organism evidence="3 4">
    <name type="scientific">Rubrivirga litoralis</name>
    <dbReference type="NCBI Taxonomy" id="3075598"/>
    <lineage>
        <taxon>Bacteria</taxon>
        <taxon>Pseudomonadati</taxon>
        <taxon>Rhodothermota</taxon>
        <taxon>Rhodothermia</taxon>
        <taxon>Rhodothermales</taxon>
        <taxon>Rubricoccaceae</taxon>
        <taxon>Rubrivirga</taxon>
    </lineage>
</organism>
<evidence type="ECO:0000313" key="4">
    <source>
        <dbReference type="Proteomes" id="UP001267426"/>
    </source>
</evidence>
<name>A0ABU3BPL9_9BACT</name>
<gene>
    <name evidence="3" type="ORF">RM540_05525</name>
</gene>
<dbReference type="PANTHER" id="PTHR43574">
    <property type="entry name" value="EPIMERASE-RELATED"/>
    <property type="match status" value="1"/>
</dbReference>
<dbReference type="PRINTS" id="PR01713">
    <property type="entry name" value="NUCEPIMERASE"/>
</dbReference>
<accession>A0ABU3BPL9</accession>
<dbReference type="EC" id="4.2.1.47" evidence="3"/>
<keyword evidence="4" id="KW-1185">Reference proteome</keyword>
<dbReference type="RefSeq" id="WP_311662548.1">
    <property type="nucleotide sequence ID" value="NZ_JAVRHT010000009.1"/>
</dbReference>
<dbReference type="Pfam" id="PF01370">
    <property type="entry name" value="Epimerase"/>
    <property type="match status" value="1"/>
</dbReference>
<sequence length="332" mass="36296">MNTADQRTALVTGGAGFIGSHLVDRLLADGWSVVAVDNFDPFYDPAVKRANIAGHLKSERYRLVEADIRDLDALRGGVGEGPVDVVVHLAAKAGVRPSIEDPAAYQSVNVGGTQAVLDFARERGVPQVVLASSSSVYGVSPDVPWGEDDAVLRPISPYAATKVAAELLGHVYAHLYGMRVVVLRFFTVYGPRQRPDLAIHKFARRMLDGEPIPLFGDGSTRRDYTYVADIVEGVVRTMAYDGSPYEVINLGNNRTVRLSELVEALERALGVEARVERHPEQPGDVPQTWADLERARRLLGYDPQTGIDDGLAHFAAWLRRLREAAPFVGYVP</sequence>